<dbReference type="RefSeq" id="WP_045247763.1">
    <property type="nucleotide sequence ID" value="NZ_JYIY01000075.1"/>
</dbReference>
<dbReference type="Pfam" id="PF07690">
    <property type="entry name" value="MFS_1"/>
    <property type="match status" value="1"/>
</dbReference>
<dbReference type="SUPFAM" id="SSF103473">
    <property type="entry name" value="MFS general substrate transporter"/>
    <property type="match status" value="1"/>
</dbReference>
<feature type="transmembrane region" description="Helical" evidence="8">
    <location>
        <begin position="249"/>
        <end position="269"/>
    </location>
</feature>
<dbReference type="PROSITE" id="PS00216">
    <property type="entry name" value="SUGAR_TRANSPORT_1"/>
    <property type="match status" value="1"/>
</dbReference>
<dbReference type="AlphaFoldDB" id="A0A0F0LV13"/>
<evidence type="ECO:0000256" key="5">
    <source>
        <dbReference type="ARBA" id="ARBA00022692"/>
    </source>
</evidence>
<feature type="domain" description="Major facilitator superfamily (MFS) profile" evidence="9">
    <location>
        <begin position="8"/>
        <end position="396"/>
    </location>
</feature>
<dbReference type="PROSITE" id="PS50850">
    <property type="entry name" value="MFS"/>
    <property type="match status" value="1"/>
</dbReference>
<keyword evidence="3" id="KW-0813">Transport</keyword>
<evidence type="ECO:0000256" key="8">
    <source>
        <dbReference type="SAM" id="Phobius"/>
    </source>
</evidence>
<feature type="transmembrane region" description="Helical" evidence="8">
    <location>
        <begin position="47"/>
        <end position="65"/>
    </location>
</feature>
<feature type="transmembrane region" description="Helical" evidence="8">
    <location>
        <begin position="345"/>
        <end position="365"/>
    </location>
</feature>
<accession>A0A0F0LV13</accession>
<dbReference type="InterPro" id="IPR004812">
    <property type="entry name" value="Efflux_drug-R_Bcr/CmlA"/>
</dbReference>
<keyword evidence="5 8" id="KW-0812">Transmembrane</keyword>
<keyword evidence="4" id="KW-1003">Cell membrane</keyword>
<gene>
    <name evidence="11" type="primary">bcr_2</name>
    <name evidence="10" type="ORF">DCP95_06960</name>
    <name evidence="11" type="ORF">RR49_01841</name>
</gene>
<evidence type="ECO:0000256" key="1">
    <source>
        <dbReference type="ARBA" id="ARBA00004651"/>
    </source>
</evidence>
<dbReference type="STRING" id="400772.RR49_01841"/>
<feature type="transmembrane region" description="Helical" evidence="8">
    <location>
        <begin position="308"/>
        <end position="333"/>
    </location>
</feature>
<evidence type="ECO:0000259" key="9">
    <source>
        <dbReference type="PROSITE" id="PS50850"/>
    </source>
</evidence>
<proteinExistence type="inferred from homology"/>
<feature type="transmembrane region" description="Helical" evidence="8">
    <location>
        <begin position="77"/>
        <end position="94"/>
    </location>
</feature>
<dbReference type="PRINTS" id="PR01036">
    <property type="entry name" value="TCRTETB"/>
</dbReference>
<reference evidence="11 12" key="1">
    <citation type="submission" date="2015-02" db="EMBL/GenBank/DDBJ databases">
        <title>Draft genome sequences of ten Microbacterium spp. with emphasis on heavy metal contaminated environments.</title>
        <authorList>
            <person name="Corretto E."/>
        </authorList>
    </citation>
    <scope>NUCLEOTIDE SEQUENCE [LARGE SCALE GENOMIC DNA]</scope>
    <source>
        <strain evidence="11 12">DSM 18659</strain>
    </source>
</reference>
<dbReference type="InterPro" id="IPR020846">
    <property type="entry name" value="MFS_dom"/>
</dbReference>
<sequence>MTAGRRLTPGLLAALGFITAVGPFAVDMYLPSFTQIGTDLAAPASSVQLTLTAFLIGIGVGQLILGPLSDRFGRRPVLVIALAVFAASGVAMAFTPTVEVFIALRLVQGLTGAAGMMLARAIAVDLSEGETAVRALSLIAMLVGLGPLIAPPIGGAVAAIAGWRGVLGVLAAISVAMFVLAVAVVPESLPPEKRHAGGVAGAFARYGTLLRDGGVRGYVTVFAFGFAAMMAYISASPFVGQTVLRMPPLVYAFGFAAGAAGIVLSNLVNARVAPRVGVRRMLLVGVALSVVASVALAVLALTGALQPATFILCAFVLTSATGLIMSNASALALARAAAARGAGAALLGSSQFLVGAIASPLVGLWGEDTAVPMALVALVASAVAAVVVLLTRPRPLPAA</sequence>
<feature type="transmembrane region" description="Helical" evidence="8">
    <location>
        <begin position="281"/>
        <end position="302"/>
    </location>
</feature>
<evidence type="ECO:0000256" key="6">
    <source>
        <dbReference type="ARBA" id="ARBA00022989"/>
    </source>
</evidence>
<comment type="subcellular location">
    <subcellularLocation>
        <location evidence="1">Cell membrane</location>
        <topology evidence="1">Multi-pass membrane protein</topology>
    </subcellularLocation>
</comment>
<evidence type="ECO:0000313" key="12">
    <source>
        <dbReference type="Proteomes" id="UP000033451"/>
    </source>
</evidence>
<reference evidence="10 13" key="2">
    <citation type="journal article" date="2018" name="Nat. Biotechnol.">
        <title>A standardized bacterial taxonomy based on genome phylogeny substantially revises the tree of life.</title>
        <authorList>
            <person name="Parks D.H."/>
            <person name="Chuvochina M."/>
            <person name="Waite D.W."/>
            <person name="Rinke C."/>
            <person name="Skarshewski A."/>
            <person name="Chaumeil P.A."/>
            <person name="Hugenholtz P."/>
        </authorList>
    </citation>
    <scope>NUCLEOTIDE SEQUENCE [LARGE SCALE GENOMIC DNA]</scope>
    <source>
        <strain evidence="10">UBA9152</strain>
    </source>
</reference>
<dbReference type="PANTHER" id="PTHR43124">
    <property type="entry name" value="PURINE EFFLUX PUMP PBUE"/>
    <property type="match status" value="1"/>
</dbReference>
<keyword evidence="7 8" id="KW-0472">Membrane</keyword>
<dbReference type="NCBIfam" id="TIGR00710">
    <property type="entry name" value="efflux_Bcr_CflA"/>
    <property type="match status" value="1"/>
</dbReference>
<comment type="caution">
    <text evidence="11">The sequence shown here is derived from an EMBL/GenBank/DDBJ whole genome shotgun (WGS) entry which is preliminary data.</text>
</comment>
<dbReference type="InterPro" id="IPR011701">
    <property type="entry name" value="MFS"/>
</dbReference>
<dbReference type="CDD" id="cd17320">
    <property type="entry name" value="MFS_MdfA_MDR_like"/>
    <property type="match status" value="1"/>
</dbReference>
<dbReference type="EMBL" id="JYIY01000075">
    <property type="protein sequence ID" value="KJL36165.1"/>
    <property type="molecule type" value="Genomic_DNA"/>
</dbReference>
<dbReference type="Proteomes" id="UP000033451">
    <property type="component" value="Unassembled WGS sequence"/>
</dbReference>
<dbReference type="EMBL" id="DMNG01000116">
    <property type="protein sequence ID" value="HAN24298.1"/>
    <property type="molecule type" value="Genomic_DNA"/>
</dbReference>
<evidence type="ECO:0000313" key="11">
    <source>
        <dbReference type="EMBL" id="KJL36165.1"/>
    </source>
</evidence>
<evidence type="ECO:0000313" key="10">
    <source>
        <dbReference type="EMBL" id="HAN24298.1"/>
    </source>
</evidence>
<evidence type="ECO:0000256" key="2">
    <source>
        <dbReference type="ARBA" id="ARBA00006236"/>
    </source>
</evidence>
<dbReference type="InterPro" id="IPR036259">
    <property type="entry name" value="MFS_trans_sf"/>
</dbReference>
<name>A0A0F0LV13_9MICO</name>
<feature type="transmembrane region" description="Helical" evidence="8">
    <location>
        <begin position="135"/>
        <end position="160"/>
    </location>
</feature>
<evidence type="ECO:0000256" key="7">
    <source>
        <dbReference type="ARBA" id="ARBA00023136"/>
    </source>
</evidence>
<keyword evidence="6 8" id="KW-1133">Transmembrane helix</keyword>
<evidence type="ECO:0000256" key="3">
    <source>
        <dbReference type="ARBA" id="ARBA00022448"/>
    </source>
</evidence>
<dbReference type="PANTHER" id="PTHR43124:SF3">
    <property type="entry name" value="CHLORAMPHENICOL EFFLUX PUMP RV0191"/>
    <property type="match status" value="1"/>
</dbReference>
<feature type="transmembrane region" description="Helical" evidence="8">
    <location>
        <begin position="371"/>
        <end position="390"/>
    </location>
</feature>
<dbReference type="Gene3D" id="1.20.1720.10">
    <property type="entry name" value="Multidrug resistance protein D"/>
    <property type="match status" value="1"/>
</dbReference>
<dbReference type="GO" id="GO:0005886">
    <property type="term" value="C:plasma membrane"/>
    <property type="evidence" value="ECO:0007669"/>
    <property type="project" value="UniProtKB-SubCell"/>
</dbReference>
<dbReference type="InterPro" id="IPR005829">
    <property type="entry name" value="Sugar_transporter_CS"/>
</dbReference>
<evidence type="ECO:0000313" key="13">
    <source>
        <dbReference type="Proteomes" id="UP000257479"/>
    </source>
</evidence>
<dbReference type="GO" id="GO:0042910">
    <property type="term" value="F:xenobiotic transmembrane transporter activity"/>
    <property type="evidence" value="ECO:0007669"/>
    <property type="project" value="InterPro"/>
</dbReference>
<feature type="transmembrane region" description="Helical" evidence="8">
    <location>
        <begin position="215"/>
        <end position="234"/>
    </location>
</feature>
<dbReference type="Proteomes" id="UP000257479">
    <property type="component" value="Unassembled WGS sequence"/>
</dbReference>
<comment type="similarity">
    <text evidence="2">Belongs to the major facilitator superfamily. Bcr/CmlA family.</text>
</comment>
<evidence type="ECO:0000256" key="4">
    <source>
        <dbReference type="ARBA" id="ARBA00022475"/>
    </source>
</evidence>
<feature type="transmembrane region" description="Helical" evidence="8">
    <location>
        <begin position="100"/>
        <end position="123"/>
    </location>
</feature>
<dbReference type="GO" id="GO:1990961">
    <property type="term" value="P:xenobiotic detoxification by transmembrane export across the plasma membrane"/>
    <property type="evidence" value="ECO:0007669"/>
    <property type="project" value="InterPro"/>
</dbReference>
<dbReference type="InterPro" id="IPR050189">
    <property type="entry name" value="MFS_Efflux_Transporters"/>
</dbReference>
<keyword evidence="12" id="KW-1185">Reference proteome</keyword>
<dbReference type="PATRIC" id="fig|400772.4.peg.1861"/>
<feature type="transmembrane region" description="Helical" evidence="8">
    <location>
        <begin position="166"/>
        <end position="185"/>
    </location>
</feature>
<dbReference type="OrthoDB" id="9814303at2"/>
<protein>
    <submittedName>
        <fullName evidence="11">Bicyclomycin resistance protein</fullName>
    </submittedName>
    <submittedName>
        <fullName evidence="10">MFS transporter</fullName>
    </submittedName>
</protein>
<organism evidence="11 12">
    <name type="scientific">Microbacterium ginsengisoli</name>
    <dbReference type="NCBI Taxonomy" id="400772"/>
    <lineage>
        <taxon>Bacteria</taxon>
        <taxon>Bacillati</taxon>
        <taxon>Actinomycetota</taxon>
        <taxon>Actinomycetes</taxon>
        <taxon>Micrococcales</taxon>
        <taxon>Microbacteriaceae</taxon>
        <taxon>Microbacterium</taxon>
    </lineage>
</organism>